<evidence type="ECO:0000313" key="1">
    <source>
        <dbReference type="EMBL" id="SPF39077.1"/>
    </source>
</evidence>
<reference evidence="2" key="1">
    <citation type="submission" date="2018-02" db="EMBL/GenBank/DDBJ databases">
        <authorList>
            <person name="Hausmann B."/>
        </authorList>
    </citation>
    <scope>NUCLEOTIDE SEQUENCE [LARGE SCALE GENOMIC DNA]</scope>
    <source>
        <strain evidence="2">Peat soil MAG SbA1</strain>
    </source>
</reference>
<dbReference type="EMBL" id="OMOD01000116">
    <property type="protein sequence ID" value="SPF39077.1"/>
    <property type="molecule type" value="Genomic_DNA"/>
</dbReference>
<protein>
    <submittedName>
        <fullName evidence="1">Uncharacterized protein</fullName>
    </submittedName>
</protein>
<evidence type="ECO:0000313" key="2">
    <source>
        <dbReference type="Proteomes" id="UP000238701"/>
    </source>
</evidence>
<sequence>MLSKCANGSCSASFRHLAEGRLFRLETDAPVWSSNARETEYFWLCDHCSAGMTLRLTQDGRIMATELADALCNGPYVALNSVDRENRAFLRSVSFLRRSHPEGS</sequence>
<name>A0A2U3KHR2_9BACT</name>
<accession>A0A2U3KHR2</accession>
<dbReference type="Proteomes" id="UP000238701">
    <property type="component" value="Unassembled WGS sequence"/>
</dbReference>
<organism evidence="1 2">
    <name type="scientific">Candidatus Sulfotelmatobacter kueseliae</name>
    <dbReference type="NCBI Taxonomy" id="2042962"/>
    <lineage>
        <taxon>Bacteria</taxon>
        <taxon>Pseudomonadati</taxon>
        <taxon>Acidobacteriota</taxon>
        <taxon>Terriglobia</taxon>
        <taxon>Terriglobales</taxon>
        <taxon>Candidatus Korobacteraceae</taxon>
        <taxon>Candidatus Sulfotelmatobacter</taxon>
    </lineage>
</organism>
<proteinExistence type="predicted"/>
<dbReference type="AlphaFoldDB" id="A0A2U3KHR2"/>
<gene>
    <name evidence="1" type="ORF">SBA1_240022</name>
</gene>